<evidence type="ECO:0000313" key="3">
    <source>
        <dbReference type="EMBL" id="RUL87180.1"/>
    </source>
</evidence>
<accession>A0A432MIX3</accession>
<dbReference type="Pfam" id="PF13432">
    <property type="entry name" value="TPR_16"/>
    <property type="match status" value="1"/>
</dbReference>
<dbReference type="InterPro" id="IPR039568">
    <property type="entry name" value="Peptidase_MA-like_dom"/>
</dbReference>
<dbReference type="InterPro" id="IPR019734">
    <property type="entry name" value="TPR_rpt"/>
</dbReference>
<proteinExistence type="predicted"/>
<protein>
    <submittedName>
        <fullName evidence="3">Tetratricopeptide repeat protein</fullName>
    </submittedName>
</protein>
<feature type="compositionally biased region" description="Acidic residues" evidence="1">
    <location>
        <begin position="875"/>
        <end position="892"/>
    </location>
</feature>
<comment type="caution">
    <text evidence="3">The sequence shown here is derived from an EMBL/GenBank/DDBJ whole genome shotgun (WGS) entry which is preliminary data.</text>
</comment>
<dbReference type="Gene3D" id="1.25.40.10">
    <property type="entry name" value="Tetratricopeptide repeat domain"/>
    <property type="match status" value="2"/>
</dbReference>
<dbReference type="PANTHER" id="PTHR12558">
    <property type="entry name" value="CELL DIVISION CYCLE 16,23,27"/>
    <property type="match status" value="1"/>
</dbReference>
<dbReference type="InterPro" id="IPR011990">
    <property type="entry name" value="TPR-like_helical_dom_sf"/>
</dbReference>
<dbReference type="SMART" id="SM00028">
    <property type="entry name" value="TPR"/>
    <property type="match status" value="5"/>
</dbReference>
<dbReference type="Pfam" id="PF14559">
    <property type="entry name" value="TPR_19"/>
    <property type="match status" value="2"/>
</dbReference>
<dbReference type="PANTHER" id="PTHR12558:SF13">
    <property type="entry name" value="CELL DIVISION CYCLE PROTEIN 27 HOMOLOG"/>
    <property type="match status" value="1"/>
</dbReference>
<evidence type="ECO:0000259" key="2">
    <source>
        <dbReference type="Pfam" id="PF13485"/>
    </source>
</evidence>
<reference evidence="3 4" key="2">
    <citation type="submission" date="2019-01" db="EMBL/GenBank/DDBJ databases">
        <title>Tautonia sociabilis, a novel thermotolerant planctomycete of Isosphaeraceae family, isolated from a 4000 m deep subterranean habitat.</title>
        <authorList>
            <person name="Kovaleva O.L."/>
            <person name="Elcheninov A.G."/>
            <person name="Van Heerden E."/>
            <person name="Toshchakov S.V."/>
            <person name="Novikov A."/>
            <person name="Bonch-Osmolovskaya E.A."/>
            <person name="Kublanov I.V."/>
        </authorList>
    </citation>
    <scope>NUCLEOTIDE SEQUENCE [LARGE SCALE GENOMIC DNA]</scope>
    <source>
        <strain evidence="3 4">GM2012</strain>
    </source>
</reference>
<sequence length="892" mass="99004">MPRRPSECGGIAMPNRHRPIPSREAGHLAAIALVAVALAAIPPFCPAQEPDLDEARSLFRAGAYSEAARLAGEAVRGFVWEEEWIRLKVAAELATGEDEAALASLQQGLSRFSASLPLLLFAPDVLRYNDGEEEIPAVLERVERLIRFAPERYDSAEGRVAAGRFFLLRGVDPKRVLDQFYDEAIHRQPDFVPAYLESARLALEKQDGALAAQTLARAPAEAADDPEYHALLALAFSEDDRARSAEEIDAALAINPNHVESLLLWADHLLEAERLDEASAILDRVLAVNPREQRAWAFRAVIAHLRNDPEGEADARLHALERWPNNPEVDHIIGRELSQKYRFAEGAESQRRALLADPDFLPAKLQRCQDLLRLGLEEEGWTLADEVFERDPYNVVAYNLVTLKDELDDYVVLEGDGLRVRMEPTEAELYGDRVLDLLGRARRTLQQRYGATVDEPVLVEVFPSKNDFAVRTFGLPGADGFLGVCFGRVITAISPAAQGANPSNWESVLWHEYCHTVTLARSRNRMPRWLSEGISVFEEGRENPGWAARITPHFRAKLLADDLTPLSGLSASFLAPESPMDLQFAYVESALAVEFLVERAGLDGLTGLLDDLAAGMPINEALPDRVGMSLNEIDARFLDFARDRARAANPGASWEEPDLPPDADSDAVRAWLDDHPGNIPGWRRLALRLIDEQRWEEAREAVRRLKELDPDDVGPENADLLLATIARNLDDPEAERRALEAVVSRDAGASGALLRLIELDEAGEDWARLAEHARQLLAVNPLIAAPHRSLARAAERLGQPGEAIEAYRDLALLDPTDPAEIHYRLASLLHDEGRLDEARLEVLKALEEAPRFRAAHRLLLEVVDERDGPSPTPDDPFDELDLLEPETEGARP</sequence>
<dbReference type="SUPFAM" id="SSF48452">
    <property type="entry name" value="TPR-like"/>
    <property type="match status" value="2"/>
</dbReference>
<dbReference type="AlphaFoldDB" id="A0A432MIX3"/>
<dbReference type="Pfam" id="PF13485">
    <property type="entry name" value="Peptidase_MA_2"/>
    <property type="match status" value="1"/>
</dbReference>
<feature type="domain" description="Peptidase MA-like" evidence="2">
    <location>
        <begin position="505"/>
        <end position="637"/>
    </location>
</feature>
<evidence type="ECO:0000313" key="4">
    <source>
        <dbReference type="Proteomes" id="UP000280296"/>
    </source>
</evidence>
<gene>
    <name evidence="3" type="ORF">TsocGM_13980</name>
</gene>
<name>A0A432MIX3_9BACT</name>
<reference evidence="3 4" key="1">
    <citation type="submission" date="2018-12" db="EMBL/GenBank/DDBJ databases">
        <authorList>
            <person name="Toschakov S.V."/>
        </authorList>
    </citation>
    <scope>NUCLEOTIDE SEQUENCE [LARGE SCALE GENOMIC DNA]</scope>
    <source>
        <strain evidence="3 4">GM2012</strain>
    </source>
</reference>
<organism evidence="3 4">
    <name type="scientific">Tautonia sociabilis</name>
    <dbReference type="NCBI Taxonomy" id="2080755"/>
    <lineage>
        <taxon>Bacteria</taxon>
        <taxon>Pseudomonadati</taxon>
        <taxon>Planctomycetota</taxon>
        <taxon>Planctomycetia</taxon>
        <taxon>Isosphaerales</taxon>
        <taxon>Isosphaeraceae</taxon>
        <taxon>Tautonia</taxon>
    </lineage>
</organism>
<dbReference type="EMBL" id="RYZH01000025">
    <property type="protein sequence ID" value="RUL87180.1"/>
    <property type="molecule type" value="Genomic_DNA"/>
</dbReference>
<keyword evidence="4" id="KW-1185">Reference proteome</keyword>
<feature type="region of interest" description="Disordered" evidence="1">
    <location>
        <begin position="864"/>
        <end position="892"/>
    </location>
</feature>
<evidence type="ECO:0000256" key="1">
    <source>
        <dbReference type="SAM" id="MobiDB-lite"/>
    </source>
</evidence>
<dbReference type="Proteomes" id="UP000280296">
    <property type="component" value="Unassembled WGS sequence"/>
</dbReference>